<accession>A0A428NWN3</accession>
<dbReference type="OrthoDB" id="415825at2759"/>
<name>A0A428NWN3_9HYPO</name>
<evidence type="ECO:0000256" key="4">
    <source>
        <dbReference type="ARBA" id="ARBA00022827"/>
    </source>
</evidence>
<evidence type="ECO:0000313" key="7">
    <source>
        <dbReference type="EMBL" id="RSL45161.1"/>
    </source>
</evidence>
<dbReference type="InterPro" id="IPR036318">
    <property type="entry name" value="FAD-bd_PCMH-like_sf"/>
</dbReference>
<dbReference type="InterPro" id="IPR016169">
    <property type="entry name" value="FAD-bd_PCMH_sub2"/>
</dbReference>
<dbReference type="Gene3D" id="3.40.462.20">
    <property type="match status" value="1"/>
</dbReference>
<dbReference type="SUPFAM" id="SSF56176">
    <property type="entry name" value="FAD-binding/transporter-associated domain-like"/>
    <property type="match status" value="1"/>
</dbReference>
<feature type="domain" description="FAD-binding PCMH-type" evidence="6">
    <location>
        <begin position="40"/>
        <end position="220"/>
    </location>
</feature>
<keyword evidence="4" id="KW-0274">FAD</keyword>
<organism evidence="7 8">
    <name type="scientific">Fusarium duplospermum</name>
    <dbReference type="NCBI Taxonomy" id="1325734"/>
    <lineage>
        <taxon>Eukaryota</taxon>
        <taxon>Fungi</taxon>
        <taxon>Dikarya</taxon>
        <taxon>Ascomycota</taxon>
        <taxon>Pezizomycotina</taxon>
        <taxon>Sordariomycetes</taxon>
        <taxon>Hypocreomycetidae</taxon>
        <taxon>Hypocreales</taxon>
        <taxon>Nectriaceae</taxon>
        <taxon>Fusarium</taxon>
        <taxon>Fusarium solani species complex</taxon>
    </lineage>
</organism>
<dbReference type="STRING" id="1325734.A0A428NWN3"/>
<evidence type="ECO:0000313" key="8">
    <source>
        <dbReference type="Proteomes" id="UP000288168"/>
    </source>
</evidence>
<dbReference type="PROSITE" id="PS51387">
    <property type="entry name" value="FAD_PCMH"/>
    <property type="match status" value="1"/>
</dbReference>
<dbReference type="AlphaFoldDB" id="A0A428NWN3"/>
<comment type="cofactor">
    <cofactor evidence="1">
        <name>FAD</name>
        <dbReference type="ChEBI" id="CHEBI:57692"/>
    </cofactor>
</comment>
<protein>
    <recommendedName>
        <fullName evidence="6">FAD-binding PCMH-type domain-containing protein</fullName>
    </recommendedName>
</protein>
<comment type="similarity">
    <text evidence="2">Belongs to the oxygen-dependent FAD-linked oxidoreductase family.</text>
</comment>
<reference evidence="7 8" key="1">
    <citation type="submission" date="2017-06" db="EMBL/GenBank/DDBJ databases">
        <title>Comparative genomic analysis of Ambrosia Fusariam Clade fungi.</title>
        <authorList>
            <person name="Stajich J.E."/>
            <person name="Carrillo J."/>
            <person name="Kijimoto T."/>
            <person name="Eskalen A."/>
            <person name="O'Donnell K."/>
            <person name="Kasson M."/>
        </authorList>
    </citation>
    <scope>NUCLEOTIDE SEQUENCE [LARGE SCALE GENOMIC DNA]</scope>
    <source>
        <strain evidence="7 8">NRRL62584</strain>
    </source>
</reference>
<dbReference type="InterPro" id="IPR006094">
    <property type="entry name" value="Oxid_FAD_bind_N"/>
</dbReference>
<keyword evidence="5" id="KW-0560">Oxidoreductase</keyword>
<gene>
    <name evidence="7" type="ORF">CEP54_014393</name>
</gene>
<evidence type="ECO:0000256" key="5">
    <source>
        <dbReference type="ARBA" id="ARBA00023002"/>
    </source>
</evidence>
<evidence type="ECO:0000256" key="2">
    <source>
        <dbReference type="ARBA" id="ARBA00005466"/>
    </source>
</evidence>
<dbReference type="InterPro" id="IPR016166">
    <property type="entry name" value="FAD-bd_PCMH"/>
</dbReference>
<dbReference type="GO" id="GO:0016491">
    <property type="term" value="F:oxidoreductase activity"/>
    <property type="evidence" value="ECO:0007669"/>
    <property type="project" value="UniProtKB-KW"/>
</dbReference>
<dbReference type="PANTHER" id="PTHR42973:SF39">
    <property type="entry name" value="FAD-BINDING PCMH-TYPE DOMAIN-CONTAINING PROTEIN"/>
    <property type="match status" value="1"/>
</dbReference>
<sequence>MAQILNFQGMQYSRDGPSPEKLDYGYFNQQYASSSYQKDRDLNPAMIIQPKGDQDVIGAINWARQNKVAIAVKSGGHQYSGACSTGGKNIQIDLSNTYKDMKVLNPQVPVAEDRALVFVGVSNQLKDFNAYLRHNGLFVPHGQCAYVCVGGHGQTGGYGQLGRSFGLFGDHIRTIRMACHDGVIREITKESDAELFHAILGGSPGNFGIITHYIVEVFQGKSYMGTVAGPNGIKGPHGMKALYLYNPDVLKRLLTAVAKMGDDAKVPQGFDLCVSVLSTDFPVTILFPSLKDASLWEKVQNKIKEALADDVLDLLNGAFPAIIVVYAQWCPINKTDKYDKSVDAWFQKFRDLKDSFKLHTLRIEESEADEDMSKMTGRWIFPKQREFDLPYVKRTYATNSRTLEKDGWVDAVVKRLDLIYNPRHKLGHNKGENEYEVYTHCKLSVQIQCFGGDNSRFYTDRNNGTSYSWRDSTVVQTLDCFHDPGDKYKQYALNWQKENDAVMVGRSSPFSKQDKRVLWGSYGDWDLGKPEIWKCYYEDEEKYQRLGKARGKADPNGTFTANPFAVKAIKEA</sequence>
<dbReference type="PANTHER" id="PTHR42973">
    <property type="entry name" value="BINDING OXIDOREDUCTASE, PUTATIVE (AFU_ORTHOLOGUE AFUA_1G17690)-RELATED"/>
    <property type="match status" value="1"/>
</dbReference>
<dbReference type="InterPro" id="IPR050416">
    <property type="entry name" value="FAD-linked_Oxidoreductase"/>
</dbReference>
<proteinExistence type="inferred from homology"/>
<keyword evidence="3" id="KW-0285">Flavoprotein</keyword>
<keyword evidence="8" id="KW-1185">Reference proteome</keyword>
<evidence type="ECO:0000256" key="3">
    <source>
        <dbReference type="ARBA" id="ARBA00022630"/>
    </source>
</evidence>
<comment type="caution">
    <text evidence="7">The sequence shown here is derived from an EMBL/GenBank/DDBJ whole genome shotgun (WGS) entry which is preliminary data.</text>
</comment>
<dbReference type="PROSITE" id="PS00862">
    <property type="entry name" value="OX2_COVAL_FAD"/>
    <property type="match status" value="1"/>
</dbReference>
<dbReference type="EMBL" id="NKCI01000271">
    <property type="protein sequence ID" value="RSL45161.1"/>
    <property type="molecule type" value="Genomic_DNA"/>
</dbReference>
<dbReference type="Proteomes" id="UP000288168">
    <property type="component" value="Unassembled WGS sequence"/>
</dbReference>
<dbReference type="Gene3D" id="3.30.465.10">
    <property type="match status" value="2"/>
</dbReference>
<dbReference type="GO" id="GO:0071949">
    <property type="term" value="F:FAD binding"/>
    <property type="evidence" value="ECO:0007669"/>
    <property type="project" value="InterPro"/>
</dbReference>
<evidence type="ECO:0000256" key="1">
    <source>
        <dbReference type="ARBA" id="ARBA00001974"/>
    </source>
</evidence>
<evidence type="ECO:0000259" key="6">
    <source>
        <dbReference type="PROSITE" id="PS51387"/>
    </source>
</evidence>
<dbReference type="Pfam" id="PF01565">
    <property type="entry name" value="FAD_binding_4"/>
    <property type="match status" value="1"/>
</dbReference>
<dbReference type="InterPro" id="IPR006093">
    <property type="entry name" value="Oxy_OxRdtase_FAD_BS"/>
</dbReference>